<protein>
    <submittedName>
        <fullName evidence="3">S-layer homology domain-containing protein</fullName>
    </submittedName>
</protein>
<accession>A0A9J6ZJN5</accession>
<dbReference type="AlphaFoldDB" id="A0A9J6ZJN5"/>
<dbReference type="Pfam" id="PF00395">
    <property type="entry name" value="SLH"/>
    <property type="match status" value="2"/>
</dbReference>
<evidence type="ECO:0000259" key="2">
    <source>
        <dbReference type="PROSITE" id="PS51272"/>
    </source>
</evidence>
<dbReference type="Gene3D" id="2.60.40.10">
    <property type="entry name" value="Immunoglobulins"/>
    <property type="match status" value="5"/>
</dbReference>
<feature type="domain" description="SLH" evidence="2">
    <location>
        <begin position="30"/>
        <end position="93"/>
    </location>
</feature>
<feature type="chain" id="PRO_5039951186" evidence="1">
    <location>
        <begin position="29"/>
        <end position="718"/>
    </location>
</feature>
<dbReference type="Pfam" id="PF09136">
    <property type="entry name" value="Glucodextran_B"/>
    <property type="match status" value="1"/>
</dbReference>
<evidence type="ECO:0000256" key="1">
    <source>
        <dbReference type="SAM" id="SignalP"/>
    </source>
</evidence>
<organism evidence="3 4">
    <name type="scientific">Candidatus Pristimantibacillus lignocellulolyticus</name>
    <dbReference type="NCBI Taxonomy" id="2994561"/>
    <lineage>
        <taxon>Bacteria</taxon>
        <taxon>Bacillati</taxon>
        <taxon>Bacillota</taxon>
        <taxon>Bacilli</taxon>
        <taxon>Bacillales</taxon>
        <taxon>Paenibacillaceae</taxon>
        <taxon>Candidatus Pristimantibacillus</taxon>
    </lineage>
</organism>
<dbReference type="EMBL" id="CP097899">
    <property type="protein sequence ID" value="URN96443.1"/>
    <property type="molecule type" value="Genomic_DNA"/>
</dbReference>
<evidence type="ECO:0000313" key="3">
    <source>
        <dbReference type="EMBL" id="URN96443.1"/>
    </source>
</evidence>
<gene>
    <name evidence="3" type="ORF">NAG76_09580</name>
</gene>
<dbReference type="InterPro" id="IPR013783">
    <property type="entry name" value="Ig-like_fold"/>
</dbReference>
<feature type="domain" description="SLH" evidence="2">
    <location>
        <begin position="160"/>
        <end position="223"/>
    </location>
</feature>
<dbReference type="InterPro" id="IPR001119">
    <property type="entry name" value="SLH_dom"/>
</dbReference>
<proteinExistence type="predicted"/>
<dbReference type="InterPro" id="IPR051465">
    <property type="entry name" value="Cell_Envelope_Struct_Comp"/>
</dbReference>
<dbReference type="Proteomes" id="UP001056756">
    <property type="component" value="Chromosome"/>
</dbReference>
<dbReference type="PROSITE" id="PS51272">
    <property type="entry name" value="SLH"/>
    <property type="match status" value="3"/>
</dbReference>
<dbReference type="PANTHER" id="PTHR43308">
    <property type="entry name" value="OUTER MEMBRANE PROTEIN ALPHA-RELATED"/>
    <property type="match status" value="1"/>
</dbReference>
<reference evidence="3" key="1">
    <citation type="submission" date="2022-05" db="EMBL/GenBank/DDBJ databases">
        <title>Novel bacterial taxa in a minimal lignocellulolytic consortium and its capacity to transform plastics disclosed by genome-resolved metagenomics.</title>
        <authorList>
            <person name="Rodriguez C.A.D."/>
            <person name="Diaz-Garcia L."/>
            <person name="Herrera K."/>
            <person name="Tarazona N.A."/>
            <person name="Sproer C."/>
            <person name="Overmann J."/>
            <person name="Jimenez D.J."/>
        </authorList>
    </citation>
    <scope>NUCLEOTIDE SEQUENCE</scope>
    <source>
        <strain evidence="3">MAG5</strain>
    </source>
</reference>
<dbReference type="KEGG" id="plig:NAG76_09580"/>
<feature type="signal peptide" evidence="1">
    <location>
        <begin position="1"/>
        <end position="28"/>
    </location>
</feature>
<evidence type="ECO:0000313" key="4">
    <source>
        <dbReference type="Proteomes" id="UP001056756"/>
    </source>
</evidence>
<sequence length="718" mass="79557">MNKPKWIVTFCISVMMTLSIVLSGSAAAQETGQYTDVPKKHWAYSTIQNMSKQGIVNGYSNGTFKPNESLTREQFAKMLALALDLEPSSNQKATFSDVDVKRWSYPYIEGVKDYLQGYYGPIGKPFYKPAAIITREEVAVALVKSMKLEVNTKTGDSVVRSKFKDSDAISAGLAPYVAAAIENNLITGYEDRTFRPKGQLDRAAAATLLTRFLDSSLVPDLQDIHLDIQVASQTEVNTVVATGTIETKAKLYINNVEVSVSKDSFKHTFNLKDGEGFYEYEFKVVKPNGRYKVVTKTVERIIPAPTITATVPEKTESQRMTITGQINDRNDSDPTLYVNNSRVYPNSSGSWSYTLDLSEGQNAIKITGSNKFGKKTEITKKVTFTAAAPLITINEIVEVVFVDKITITGKVTDLNDSNPTIYINNQKRYNYNNSINETITLKEGENTIIISAENKFGKKSTITKKVNYYITPPEITVSNYEAISYKDKATITIKVTDKYDTYPTITVNDQRMYSSTISYTQSLKEGDNYIVIRAKNSKGKESVYTIMISYVKLPPTLTVSTVEETTYKNKVTITASATDIVDISPSLYLNGIYVGRSSFTQTVTLIEGINVIKIKATNAQGKSVEVEKTITYIIPPPEVTISDVPEITNSGEITITVTAVDINDSKPSIYINNASVGKSVVTQTIRLKEGENIIEIFAANNNGKKSTPIVKRIMYVIE</sequence>
<feature type="domain" description="SLH" evidence="2">
    <location>
        <begin position="94"/>
        <end position="156"/>
    </location>
</feature>
<keyword evidence="1" id="KW-0732">Signal</keyword>
<name>A0A9J6ZJN5_9BACL</name>